<reference evidence="3" key="2">
    <citation type="submission" date="2020-05" db="UniProtKB">
        <authorList>
            <consortium name="EnsemblMetazoa"/>
        </authorList>
    </citation>
    <scope>IDENTIFICATION</scope>
</reference>
<gene>
    <name evidence="2" type="ORF">ZHAS_00019123</name>
</gene>
<dbReference type="GO" id="GO:0016301">
    <property type="term" value="F:kinase activity"/>
    <property type="evidence" value="ECO:0007669"/>
    <property type="project" value="UniProtKB-KW"/>
</dbReference>
<accession>A0A084WLH4</accession>
<dbReference type="EnsemblMetazoa" id="ASIC019123-RA">
    <property type="protein sequence ID" value="ASIC019123-PA"/>
    <property type="gene ID" value="ASIC019123"/>
</dbReference>
<reference evidence="2 4" key="1">
    <citation type="journal article" date="2014" name="BMC Genomics">
        <title>Genome sequence of Anopheles sinensis provides insight into genetics basis of mosquito competence for malaria parasites.</title>
        <authorList>
            <person name="Zhou D."/>
            <person name="Zhang D."/>
            <person name="Ding G."/>
            <person name="Shi L."/>
            <person name="Hou Q."/>
            <person name="Ye Y."/>
            <person name="Xu Y."/>
            <person name="Zhou H."/>
            <person name="Xiong C."/>
            <person name="Li S."/>
            <person name="Yu J."/>
            <person name="Hong S."/>
            <person name="Yu X."/>
            <person name="Zou P."/>
            <person name="Chen C."/>
            <person name="Chang X."/>
            <person name="Wang W."/>
            <person name="Lv Y."/>
            <person name="Sun Y."/>
            <person name="Ma L."/>
            <person name="Shen B."/>
            <person name="Zhu C."/>
        </authorList>
    </citation>
    <scope>NUCLEOTIDE SEQUENCE [LARGE SCALE GENOMIC DNA]</scope>
</reference>
<evidence type="ECO:0000256" key="1">
    <source>
        <dbReference type="SAM" id="MobiDB-lite"/>
    </source>
</evidence>
<keyword evidence="2" id="KW-0418">Kinase</keyword>
<evidence type="ECO:0000313" key="3">
    <source>
        <dbReference type="EnsemblMetazoa" id="ASIC019123-PA"/>
    </source>
</evidence>
<organism evidence="2">
    <name type="scientific">Anopheles sinensis</name>
    <name type="common">Mosquito</name>
    <dbReference type="NCBI Taxonomy" id="74873"/>
    <lineage>
        <taxon>Eukaryota</taxon>
        <taxon>Metazoa</taxon>
        <taxon>Ecdysozoa</taxon>
        <taxon>Arthropoda</taxon>
        <taxon>Hexapoda</taxon>
        <taxon>Insecta</taxon>
        <taxon>Pterygota</taxon>
        <taxon>Neoptera</taxon>
        <taxon>Endopterygota</taxon>
        <taxon>Diptera</taxon>
        <taxon>Nematocera</taxon>
        <taxon>Culicoidea</taxon>
        <taxon>Culicidae</taxon>
        <taxon>Anophelinae</taxon>
        <taxon>Anopheles</taxon>
    </lineage>
</organism>
<name>A0A084WLH4_ANOSI</name>
<feature type="region of interest" description="Disordered" evidence="1">
    <location>
        <begin position="50"/>
        <end position="72"/>
    </location>
</feature>
<dbReference type="EMBL" id="KE525350">
    <property type="protein sequence ID" value="KFB51068.1"/>
    <property type="molecule type" value="Genomic_DNA"/>
</dbReference>
<feature type="compositionally biased region" description="Basic residues" evidence="1">
    <location>
        <begin position="62"/>
        <end position="72"/>
    </location>
</feature>
<dbReference type="Proteomes" id="UP000030765">
    <property type="component" value="Unassembled WGS sequence"/>
</dbReference>
<keyword evidence="4" id="KW-1185">Reference proteome</keyword>
<dbReference type="EMBL" id="ATLV01024242">
    <property type="status" value="NOT_ANNOTATED_CDS"/>
    <property type="molecule type" value="Genomic_DNA"/>
</dbReference>
<evidence type="ECO:0000313" key="4">
    <source>
        <dbReference type="Proteomes" id="UP000030765"/>
    </source>
</evidence>
<keyword evidence="2" id="KW-0808">Transferase</keyword>
<evidence type="ECO:0000313" key="2">
    <source>
        <dbReference type="EMBL" id="KFB51068.1"/>
    </source>
</evidence>
<dbReference type="AlphaFoldDB" id="A0A084WLH4"/>
<proteinExistence type="predicted"/>
<sequence>MKTIPKCLVCESATTTMIFWGRKPTHAYARDGTPRFQPVHSASDLSAMLVSKAPPTTTQPSPRRRTHSRTQKHCSERVMMRRTNRAATISIAQFGLFGRDGTYPAISVARMSAKKTCLGGWWRCLVVVVVVRRWKGKVEQTDRERESDRKSACVNGVTQSSAAAAAAISIRSGELGENSSPFIPLHGEGLTSLRAERVFENTNHAAYALVWPTKLEPFGMSFTKSSGSEDIKR</sequence>
<dbReference type="VEuPathDB" id="VectorBase:ASIC019123"/>
<protein>
    <submittedName>
        <fullName evidence="2 3">Phosphoglycerate kinase</fullName>
    </submittedName>
</protein>